<dbReference type="EMBL" id="JBICBT010000087">
    <property type="protein sequence ID" value="KAL3123800.1"/>
    <property type="molecule type" value="Genomic_DNA"/>
</dbReference>
<feature type="region of interest" description="Disordered" evidence="7">
    <location>
        <begin position="34"/>
        <end position="56"/>
    </location>
</feature>
<comment type="caution">
    <text evidence="8">The sequence shown here is derived from an EMBL/GenBank/DDBJ whole genome shotgun (WGS) entry which is preliminary data.</text>
</comment>
<keyword evidence="4 6" id="KW-0694">RNA-binding</keyword>
<evidence type="ECO:0000256" key="5">
    <source>
        <dbReference type="ARBA" id="ARBA00022917"/>
    </source>
</evidence>
<comment type="similarity">
    <text evidence="1 6">Belongs to the eukaryotic initiation factor 4E family.</text>
</comment>
<dbReference type="GO" id="GO:0003743">
    <property type="term" value="F:translation initiation factor activity"/>
    <property type="evidence" value="ECO:0007669"/>
    <property type="project" value="UniProtKB-KW"/>
</dbReference>
<evidence type="ECO:0000256" key="4">
    <source>
        <dbReference type="ARBA" id="ARBA00022884"/>
    </source>
</evidence>
<dbReference type="SUPFAM" id="SSF55418">
    <property type="entry name" value="eIF4e-like"/>
    <property type="match status" value="1"/>
</dbReference>
<keyword evidence="5 6" id="KW-0648">Protein biosynthesis</keyword>
<evidence type="ECO:0000313" key="8">
    <source>
        <dbReference type="EMBL" id="KAL3123800.1"/>
    </source>
</evidence>
<evidence type="ECO:0000256" key="2">
    <source>
        <dbReference type="ARBA" id="ARBA00022540"/>
    </source>
</evidence>
<keyword evidence="2 6" id="KW-0396">Initiation factor</keyword>
<evidence type="ECO:0008006" key="10">
    <source>
        <dbReference type="Google" id="ProtNLM"/>
    </source>
</evidence>
<evidence type="ECO:0000256" key="1">
    <source>
        <dbReference type="ARBA" id="ARBA00009860"/>
    </source>
</evidence>
<proteinExistence type="inferred from homology"/>
<dbReference type="Proteomes" id="UP001620626">
    <property type="component" value="Unassembled WGS sequence"/>
</dbReference>
<evidence type="ECO:0000256" key="6">
    <source>
        <dbReference type="RuleBase" id="RU004374"/>
    </source>
</evidence>
<dbReference type="AlphaFoldDB" id="A0ABD2M8F7"/>
<dbReference type="PANTHER" id="PTHR11960">
    <property type="entry name" value="EUKARYOTIC TRANSLATION INITIATION FACTOR 4E RELATED"/>
    <property type="match status" value="1"/>
</dbReference>
<keyword evidence="9" id="KW-1185">Reference proteome</keyword>
<gene>
    <name evidence="8" type="ORF">niasHT_010013</name>
</gene>
<dbReference type="Pfam" id="PF01652">
    <property type="entry name" value="IF4E"/>
    <property type="match status" value="1"/>
</dbReference>
<reference evidence="8 9" key="1">
    <citation type="submission" date="2024-10" db="EMBL/GenBank/DDBJ databases">
        <authorList>
            <person name="Kim D."/>
        </authorList>
    </citation>
    <scope>NUCLEOTIDE SEQUENCE [LARGE SCALE GENOMIC DNA]</scope>
    <source>
        <strain evidence="8">BH-2024</strain>
    </source>
</reference>
<dbReference type="GO" id="GO:0003723">
    <property type="term" value="F:RNA binding"/>
    <property type="evidence" value="ECO:0007669"/>
    <property type="project" value="UniProtKB-KW"/>
</dbReference>
<organism evidence="8 9">
    <name type="scientific">Heterodera trifolii</name>
    <dbReference type="NCBI Taxonomy" id="157864"/>
    <lineage>
        <taxon>Eukaryota</taxon>
        <taxon>Metazoa</taxon>
        <taxon>Ecdysozoa</taxon>
        <taxon>Nematoda</taxon>
        <taxon>Chromadorea</taxon>
        <taxon>Rhabditida</taxon>
        <taxon>Tylenchina</taxon>
        <taxon>Tylenchomorpha</taxon>
        <taxon>Tylenchoidea</taxon>
        <taxon>Heteroderidae</taxon>
        <taxon>Heteroderinae</taxon>
        <taxon>Heterodera</taxon>
    </lineage>
</organism>
<evidence type="ECO:0000313" key="9">
    <source>
        <dbReference type="Proteomes" id="UP001620626"/>
    </source>
</evidence>
<evidence type="ECO:0000256" key="3">
    <source>
        <dbReference type="ARBA" id="ARBA00022845"/>
    </source>
</evidence>
<protein>
    <recommendedName>
        <fullName evidence="10">EIF-4F 25 kDa subunit</fullName>
    </recommendedName>
</protein>
<dbReference type="InterPro" id="IPR023398">
    <property type="entry name" value="TIF_eIF4e-like"/>
</dbReference>
<evidence type="ECO:0000256" key="7">
    <source>
        <dbReference type="SAM" id="MobiDB-lite"/>
    </source>
</evidence>
<sequence length="248" mass="28472">MFMAVDDSNNVDQQKKESNTLSIRTDKLLSVPFNGEETSENTSQQQQQQTPIALPTSSSKILSKQHPLKTKWNFWFLNNKKKDMDWLERLSKVCTVSTVEEFWAFFDNIHPPSGMYGCDYNFFRDGIEPLWEVAQNKDGGRLVIQVDKQRNELLDGWWMEFLLACIGEQFGDDSDQVCGAVCNIRNKGSKISIWTTNASEEDKNRRIGHVLKDRLQASGGLKPIKINFEDHEVVQQKTSSAIPCRFMI</sequence>
<dbReference type="InterPro" id="IPR001040">
    <property type="entry name" value="TIF_eIF_4E"/>
</dbReference>
<keyword evidence="3" id="KW-0810">Translation regulation</keyword>
<dbReference type="PANTHER" id="PTHR11960:SF8">
    <property type="entry name" value="EUKARYOTIC TRANSLATION INITIATION FACTOR 4E1-RELATED"/>
    <property type="match status" value="1"/>
</dbReference>
<accession>A0ABD2M8F7</accession>
<name>A0ABD2M8F7_9BILA</name>
<dbReference type="GO" id="GO:0006417">
    <property type="term" value="P:regulation of translation"/>
    <property type="evidence" value="ECO:0007669"/>
    <property type="project" value="UniProtKB-KW"/>
</dbReference>
<dbReference type="Gene3D" id="3.30.760.10">
    <property type="entry name" value="RNA Cap, Translation Initiation Factor Eif4e"/>
    <property type="match status" value="1"/>
</dbReference>